<reference evidence="3" key="1">
    <citation type="submission" date="2016-10" db="EMBL/GenBank/DDBJ databases">
        <authorList>
            <person name="Varghese N."/>
            <person name="Submissions S."/>
        </authorList>
    </citation>
    <scope>NUCLEOTIDE SEQUENCE [LARGE SCALE GENOMIC DNA]</scope>
    <source>
        <strain evidence="3">UNC178MFTsu3.1</strain>
    </source>
</reference>
<keyword evidence="1" id="KW-1133">Transmembrane helix</keyword>
<gene>
    <name evidence="2" type="ORF">SAMN02799615_03786</name>
</gene>
<keyword evidence="1" id="KW-0812">Transmembrane</keyword>
<sequence>MAADGMRTPIPRANVRRRPGGPYHRGKYVAKRSEPARWYWPTFGNIADAEQASNQGMWAAVFCAAVTAIMATISVFASTGVMGIRPSAYVDAVLFAIIAWRIHARSKGFAIAGLVLFGIEKVFQVITQPQSMRFGIFLAVILLLCFISGVRGTFAYHRFKAEEANALPAGGGLAE</sequence>
<dbReference type="EMBL" id="FONH01000020">
    <property type="protein sequence ID" value="SFF48259.1"/>
    <property type="molecule type" value="Genomic_DNA"/>
</dbReference>
<keyword evidence="1" id="KW-0472">Membrane</keyword>
<evidence type="ECO:0000256" key="1">
    <source>
        <dbReference type="SAM" id="Phobius"/>
    </source>
</evidence>
<feature type="transmembrane region" description="Helical" evidence="1">
    <location>
        <begin position="57"/>
        <end position="77"/>
    </location>
</feature>
<organism evidence="2 3">
    <name type="scientific">Dyella marensis</name>
    <dbReference type="NCBI Taxonomy" id="500610"/>
    <lineage>
        <taxon>Bacteria</taxon>
        <taxon>Pseudomonadati</taxon>
        <taxon>Pseudomonadota</taxon>
        <taxon>Gammaproteobacteria</taxon>
        <taxon>Lysobacterales</taxon>
        <taxon>Rhodanobacteraceae</taxon>
        <taxon>Dyella</taxon>
    </lineage>
</organism>
<protein>
    <submittedName>
        <fullName evidence="2">Uncharacterized protein</fullName>
    </submittedName>
</protein>
<keyword evidence="3" id="KW-1185">Reference proteome</keyword>
<evidence type="ECO:0000313" key="3">
    <source>
        <dbReference type="Proteomes" id="UP000199477"/>
    </source>
</evidence>
<dbReference type="AlphaFoldDB" id="A0A1I2J1D5"/>
<proteinExistence type="predicted"/>
<accession>A0A1I2J1D5</accession>
<dbReference type="Proteomes" id="UP000199477">
    <property type="component" value="Unassembled WGS sequence"/>
</dbReference>
<name>A0A1I2J1D5_9GAMM</name>
<evidence type="ECO:0000313" key="2">
    <source>
        <dbReference type="EMBL" id="SFF48259.1"/>
    </source>
</evidence>
<feature type="transmembrane region" description="Helical" evidence="1">
    <location>
        <begin position="132"/>
        <end position="150"/>
    </location>
</feature>
<dbReference type="STRING" id="500610.SAMN02799615_03786"/>